<dbReference type="EMBL" id="NDHI03003404">
    <property type="protein sequence ID" value="PNJ63599.1"/>
    <property type="molecule type" value="Genomic_DNA"/>
</dbReference>
<organism evidence="2">
    <name type="scientific">Pongo abelii</name>
    <name type="common">Sumatran orangutan</name>
    <name type="synonym">Pongo pygmaeus abelii</name>
    <dbReference type="NCBI Taxonomy" id="9601"/>
    <lineage>
        <taxon>Eukaryota</taxon>
        <taxon>Metazoa</taxon>
        <taxon>Chordata</taxon>
        <taxon>Craniata</taxon>
        <taxon>Vertebrata</taxon>
        <taxon>Euteleostomi</taxon>
        <taxon>Mammalia</taxon>
        <taxon>Eutheria</taxon>
        <taxon>Euarchontoglires</taxon>
        <taxon>Primates</taxon>
        <taxon>Haplorrhini</taxon>
        <taxon>Catarrhini</taxon>
        <taxon>Hominidae</taxon>
        <taxon>Pongo</taxon>
    </lineage>
</organism>
<protein>
    <submittedName>
        <fullName evidence="2">CAPS2 isoform 6</fullName>
    </submittedName>
</protein>
<name>A0A2J8W1G3_PONAB</name>
<dbReference type="AlphaFoldDB" id="A0A2J8W1G3"/>
<reference evidence="2" key="1">
    <citation type="submission" date="2017-12" db="EMBL/GenBank/DDBJ databases">
        <title>High-resolution comparative analysis of great ape genomes.</title>
        <authorList>
            <person name="Pollen A."/>
            <person name="Hastie A."/>
            <person name="Hormozdiari F."/>
            <person name="Dougherty M."/>
            <person name="Liu R."/>
            <person name="Chaisson M."/>
            <person name="Hoppe E."/>
            <person name="Hill C."/>
            <person name="Pang A."/>
            <person name="Hillier L."/>
            <person name="Baker C."/>
            <person name="Armstrong J."/>
            <person name="Shendure J."/>
            <person name="Paten B."/>
            <person name="Wilson R."/>
            <person name="Chao H."/>
            <person name="Schneider V."/>
            <person name="Ventura M."/>
            <person name="Kronenberg Z."/>
            <person name="Murali S."/>
            <person name="Gordon D."/>
            <person name="Cantsilieris S."/>
            <person name="Munson K."/>
            <person name="Nelson B."/>
            <person name="Raja A."/>
            <person name="Underwood J."/>
            <person name="Diekhans M."/>
            <person name="Fiddes I."/>
            <person name="Haussler D."/>
            <person name="Eichler E."/>
        </authorList>
    </citation>
    <scope>NUCLEOTIDE SEQUENCE [LARGE SCALE GENOMIC DNA]</scope>
    <source>
        <strain evidence="2">Susie</strain>
    </source>
</reference>
<proteinExistence type="predicted"/>
<comment type="caution">
    <text evidence="2">The sequence shown here is derived from an EMBL/GenBank/DDBJ whole genome shotgun (WGS) entry which is preliminary data.</text>
</comment>
<evidence type="ECO:0000313" key="2">
    <source>
        <dbReference type="EMBL" id="PNJ63599.1"/>
    </source>
</evidence>
<feature type="compositionally biased region" description="Polar residues" evidence="1">
    <location>
        <begin position="44"/>
        <end position="62"/>
    </location>
</feature>
<sequence length="142" mass="16538">MSDKLKKDFCYDQNIIPENLPAPTDKYKLKYQQCKTEMKEGYKQYSQRNAENTKSNVTYKQSPRNKRDEKCVQDGEANTDDLTTLDRKALLQQGYADNPCDKQQRARKLDAVSCQHFYLFGNCGCREEETDCCRASDDRPLI</sequence>
<accession>A0A2J8W1G3</accession>
<gene>
    <name evidence="2" type="ORF">CR201_G0014084</name>
</gene>
<evidence type="ECO:0000256" key="1">
    <source>
        <dbReference type="SAM" id="MobiDB-lite"/>
    </source>
</evidence>
<feature type="region of interest" description="Disordered" evidence="1">
    <location>
        <begin position="42"/>
        <end position="77"/>
    </location>
</feature>